<reference evidence="1" key="1">
    <citation type="submission" date="2015-04" db="UniProtKB">
        <authorList>
            <consortium name="EnsemblPlants"/>
        </authorList>
    </citation>
    <scope>IDENTIFICATION</scope>
</reference>
<dbReference type="HOGENOM" id="CLU_020285_0_0_1"/>
<dbReference type="Gramene" id="OGLUM10G12650.2">
    <property type="protein sequence ID" value="OGLUM10G12650.2"/>
    <property type="gene ID" value="OGLUM10G12650"/>
</dbReference>
<evidence type="ECO:0000313" key="2">
    <source>
        <dbReference type="Proteomes" id="UP000026961"/>
    </source>
</evidence>
<evidence type="ECO:0000313" key="1">
    <source>
        <dbReference type="EnsemblPlants" id="OGLUM10G12650.3"/>
    </source>
</evidence>
<dbReference type="Gramene" id="OGLUM10G12650.3">
    <property type="protein sequence ID" value="OGLUM10G12650.3"/>
    <property type="gene ID" value="OGLUM10G12650"/>
</dbReference>
<accession>A0A0E0BBJ9</accession>
<name>A0A0E0BBJ9_9ORYZ</name>
<dbReference type="eggNOG" id="ENOG502R52Q">
    <property type="taxonomic scope" value="Eukaryota"/>
</dbReference>
<dbReference type="EnsemblPlants" id="OGLUM10G12650.3">
    <property type="protein sequence ID" value="OGLUM10G12650.3"/>
    <property type="gene ID" value="OGLUM10G12650"/>
</dbReference>
<reference evidence="1" key="2">
    <citation type="submission" date="2018-05" db="EMBL/GenBank/DDBJ databases">
        <title>OgluRS3 (Oryza glumaepatula Reference Sequence Version 3).</title>
        <authorList>
            <person name="Zhang J."/>
            <person name="Kudrna D."/>
            <person name="Lee S."/>
            <person name="Talag J."/>
            <person name="Welchert J."/>
            <person name="Wing R.A."/>
        </authorList>
    </citation>
    <scope>NUCLEOTIDE SEQUENCE [LARGE SCALE GENOMIC DNA]</scope>
</reference>
<sequence length="798" mass="89541">MGERSDLCDTFKCFCGWRGRCGPNIPRIAPGTDYLAIPAAAVDDDRPRWSLLVGLTSFKVLWHNLRLHRFRVAASGRVLGDSDDLLERFLDVRPDGAAAEIFASASAHVSSRGDRLHIICKCWRLKTDGSDREYSTIPNDIRLGQKYTSLAMNLADKTLTPLGGDLPVVPGEHSSIAAGGEDWALCVERPFDKRRQRGTTILRMQRLEAAGQRWVVAAEHEFPHDYTKHKINFGGGILQGYVVVRDKILVALLGAVFFVFDCSDCTWAPVSLSGDIYDYIPFKSRAAYVEDDDTIYFIRTSTLLAYKYSPEQRSLSPPIKVATLFPFMEGEGFGYLVHLVDKVLCAVWFGNDLPCACTTGHLLITTLIVKGDWDSGCFTPRDVEILHSTCRRVEISEGGGTRKGRLGNFGFLQLYVENADQVDPTSIHPTIGQAAYLGIEDSPNILHCCRMFLRDEEDKADVVLVDCKFPVKAHLYVIAETAYGSLIYQVSISDGKFFCHDKVLEPQRNVNSFITKKSRMDDPPSCHFVHQEQFFYVISSAPLKRMDLIDVHHNTQRTIETNRPKVFFTAVFLVGRLVIGIGHTLKDVCIMKKKRWKHLDTSGSSLDQTRKIEISGWAVLNSDTFIVADAKAYDCFILNLTTGEWNVVKPRLPYRCGMLCGRSFCVGGFIYTPWKGGIIAFELVEDGNFYYLGEPILFGLWKKKIYGSWRRISLDEEFNCIALISTDSDCIVFSMFHGAPSAPPFRGVKHDVLMTTVLVKTQTTGRGTKQPISAEHIDLCTSFIEHEGWINPTFAFAL</sequence>
<dbReference type="Proteomes" id="UP000026961">
    <property type="component" value="Chromosome 10"/>
</dbReference>
<organism evidence="1">
    <name type="scientific">Oryza glumipatula</name>
    <dbReference type="NCBI Taxonomy" id="40148"/>
    <lineage>
        <taxon>Eukaryota</taxon>
        <taxon>Viridiplantae</taxon>
        <taxon>Streptophyta</taxon>
        <taxon>Embryophyta</taxon>
        <taxon>Tracheophyta</taxon>
        <taxon>Spermatophyta</taxon>
        <taxon>Magnoliopsida</taxon>
        <taxon>Liliopsida</taxon>
        <taxon>Poales</taxon>
        <taxon>Poaceae</taxon>
        <taxon>BOP clade</taxon>
        <taxon>Oryzoideae</taxon>
        <taxon>Oryzeae</taxon>
        <taxon>Oryzinae</taxon>
        <taxon>Oryza</taxon>
    </lineage>
</organism>
<dbReference type="EnsemblPlants" id="OGLUM10G12650.2">
    <property type="protein sequence ID" value="OGLUM10G12650.2"/>
    <property type="gene ID" value="OGLUM10G12650"/>
</dbReference>
<protein>
    <submittedName>
        <fullName evidence="1">Uncharacterized protein</fullName>
    </submittedName>
</protein>
<proteinExistence type="predicted"/>
<keyword evidence="2" id="KW-1185">Reference proteome</keyword>
<dbReference type="AlphaFoldDB" id="A0A0E0BBJ9"/>